<feature type="region of interest" description="Disordered" evidence="1">
    <location>
        <begin position="73"/>
        <end position="126"/>
    </location>
</feature>
<evidence type="ECO:0000313" key="2">
    <source>
        <dbReference type="EMBL" id="KAA0053595.1"/>
    </source>
</evidence>
<comment type="caution">
    <text evidence="2">The sequence shown here is derived from an EMBL/GenBank/DDBJ whole genome shotgun (WGS) entry which is preliminary data.</text>
</comment>
<protein>
    <submittedName>
        <fullName evidence="2">Ty3-gypsy retrotransposon protein</fullName>
    </submittedName>
</protein>
<organism evidence="2 3">
    <name type="scientific">Cucumis melo var. makuwa</name>
    <name type="common">Oriental melon</name>
    <dbReference type="NCBI Taxonomy" id="1194695"/>
    <lineage>
        <taxon>Eukaryota</taxon>
        <taxon>Viridiplantae</taxon>
        <taxon>Streptophyta</taxon>
        <taxon>Embryophyta</taxon>
        <taxon>Tracheophyta</taxon>
        <taxon>Spermatophyta</taxon>
        <taxon>Magnoliopsida</taxon>
        <taxon>eudicotyledons</taxon>
        <taxon>Gunneridae</taxon>
        <taxon>Pentapetalae</taxon>
        <taxon>rosids</taxon>
        <taxon>fabids</taxon>
        <taxon>Cucurbitales</taxon>
        <taxon>Cucurbitaceae</taxon>
        <taxon>Benincaseae</taxon>
        <taxon>Cucumis</taxon>
    </lineage>
</organism>
<proteinExistence type="predicted"/>
<feature type="compositionally biased region" description="Polar residues" evidence="1">
    <location>
        <begin position="96"/>
        <end position="108"/>
    </location>
</feature>
<accession>A0A5A7UIR8</accession>
<feature type="compositionally biased region" description="Basic and acidic residues" evidence="1">
    <location>
        <begin position="110"/>
        <end position="119"/>
    </location>
</feature>
<gene>
    <name evidence="2" type="ORF">E6C27_scaffold190G001670</name>
</gene>
<dbReference type="Proteomes" id="UP000321393">
    <property type="component" value="Unassembled WGS sequence"/>
</dbReference>
<name>A0A5A7UIR8_CUCMM</name>
<reference evidence="2 3" key="1">
    <citation type="submission" date="2019-08" db="EMBL/GenBank/DDBJ databases">
        <title>Draft genome sequences of two oriental melons (Cucumis melo L. var makuwa).</title>
        <authorList>
            <person name="Kwon S.-Y."/>
        </authorList>
    </citation>
    <scope>NUCLEOTIDE SEQUENCE [LARGE SCALE GENOMIC DNA]</scope>
    <source>
        <strain evidence="3">cv. SW 3</strain>
        <tissue evidence="2">Leaf</tissue>
    </source>
</reference>
<dbReference type="OrthoDB" id="8944635at2759"/>
<sequence>MKVTTKPKDLLSLGINDLLTLSQEVKDTIIEGIRKVDADTKPFSKTESHFADAKFYTKSEDISEFISTEVPMTKGTYTHEQGMITTKKSNKGDAPNGQQNDEPTTQAKSEALKSEKDNNSTRGSLKSPYFMLYSSVST</sequence>
<dbReference type="AlphaFoldDB" id="A0A5A7UIR8"/>
<dbReference type="EMBL" id="SSTE01009356">
    <property type="protein sequence ID" value="KAA0053595.1"/>
    <property type="molecule type" value="Genomic_DNA"/>
</dbReference>
<evidence type="ECO:0000313" key="3">
    <source>
        <dbReference type="Proteomes" id="UP000321393"/>
    </source>
</evidence>
<evidence type="ECO:0000256" key="1">
    <source>
        <dbReference type="SAM" id="MobiDB-lite"/>
    </source>
</evidence>
<feature type="compositionally biased region" description="Polar residues" evidence="1">
    <location>
        <begin position="75"/>
        <end position="87"/>
    </location>
</feature>